<name>A0A2S5A0U9_9SPHI</name>
<dbReference type="InterPro" id="IPR029052">
    <property type="entry name" value="Metallo-depent_PP-like"/>
</dbReference>
<dbReference type="SUPFAM" id="SSF56300">
    <property type="entry name" value="Metallo-dependent phosphatases"/>
    <property type="match status" value="1"/>
</dbReference>
<dbReference type="Gene3D" id="3.60.21.10">
    <property type="match status" value="1"/>
</dbReference>
<feature type="domain" description="Calcineurin-like phosphoesterase" evidence="1">
    <location>
        <begin position="33"/>
        <end position="124"/>
    </location>
</feature>
<dbReference type="InterPro" id="IPR004843">
    <property type="entry name" value="Calcineurin-like_PHP"/>
</dbReference>
<sequence>MNRTVRKVTITICDQTLQLLPQKALFWVEEQTLLISDLHIGKIAHFRKAGYAVPSNSIQQNFERLNQLMAFCNPKRIYFIGDLFHSDINHEWELFLNWRKQFLAIDMQIILGNHDRLPSNFNEDFKITVHQTTIKVGPFTLAHQPVKSFSNVDEYVISGHIHPVVKITGKANQAIKLPCFIIGKQQAILPGFGYFTGGHALKTTSTDKIFAIVEHELKEV</sequence>
<dbReference type="EMBL" id="PQVF01000008">
    <property type="protein sequence ID" value="POY35939.1"/>
    <property type="molecule type" value="Genomic_DNA"/>
</dbReference>
<proteinExistence type="predicted"/>
<dbReference type="InterPro" id="IPR024173">
    <property type="entry name" value="Pesterase_MJ0037-like"/>
</dbReference>
<keyword evidence="3" id="KW-1185">Reference proteome</keyword>
<dbReference type="PIRSF" id="PIRSF000887">
    <property type="entry name" value="Pesterase_MJ0037"/>
    <property type="match status" value="1"/>
</dbReference>
<reference evidence="2 3" key="1">
    <citation type="submission" date="2018-01" db="EMBL/GenBank/DDBJ databases">
        <authorList>
            <person name="Gaut B.S."/>
            <person name="Morton B.R."/>
            <person name="Clegg M.T."/>
            <person name="Duvall M.R."/>
        </authorList>
    </citation>
    <scope>NUCLEOTIDE SEQUENCE [LARGE SCALE GENOMIC DNA]</scope>
    <source>
        <strain evidence="2 3">HR-AV</strain>
    </source>
</reference>
<accession>A0A2S5A0U9</accession>
<organism evidence="2 3">
    <name type="scientific">Solitalea longa</name>
    <dbReference type="NCBI Taxonomy" id="2079460"/>
    <lineage>
        <taxon>Bacteria</taxon>
        <taxon>Pseudomonadati</taxon>
        <taxon>Bacteroidota</taxon>
        <taxon>Sphingobacteriia</taxon>
        <taxon>Sphingobacteriales</taxon>
        <taxon>Sphingobacteriaceae</taxon>
        <taxon>Solitalea</taxon>
    </lineage>
</organism>
<dbReference type="OrthoDB" id="9795838at2"/>
<gene>
    <name evidence="2" type="ORF">C3K47_12055</name>
</gene>
<comment type="caution">
    <text evidence="2">The sequence shown here is derived from an EMBL/GenBank/DDBJ whole genome shotgun (WGS) entry which is preliminary data.</text>
</comment>
<evidence type="ECO:0000313" key="2">
    <source>
        <dbReference type="EMBL" id="POY35939.1"/>
    </source>
</evidence>
<evidence type="ECO:0000313" key="3">
    <source>
        <dbReference type="Proteomes" id="UP000236893"/>
    </source>
</evidence>
<protein>
    <submittedName>
        <fullName evidence="2">Metallophosphoesterase</fullName>
    </submittedName>
</protein>
<dbReference type="NCBIfam" id="TIGR04123">
    <property type="entry name" value="P_estr_lig_assc"/>
    <property type="match status" value="1"/>
</dbReference>
<dbReference type="PANTHER" id="PTHR39323:SF1">
    <property type="entry name" value="BLR1149 PROTEIN"/>
    <property type="match status" value="1"/>
</dbReference>
<dbReference type="Pfam" id="PF00149">
    <property type="entry name" value="Metallophos"/>
    <property type="match status" value="1"/>
</dbReference>
<dbReference type="PANTHER" id="PTHR39323">
    <property type="entry name" value="BLR1149 PROTEIN"/>
    <property type="match status" value="1"/>
</dbReference>
<dbReference type="InterPro" id="IPR026336">
    <property type="entry name" value="PdeM-like"/>
</dbReference>
<evidence type="ECO:0000259" key="1">
    <source>
        <dbReference type="Pfam" id="PF00149"/>
    </source>
</evidence>
<dbReference type="GO" id="GO:0016787">
    <property type="term" value="F:hydrolase activity"/>
    <property type="evidence" value="ECO:0007669"/>
    <property type="project" value="InterPro"/>
</dbReference>
<dbReference type="Proteomes" id="UP000236893">
    <property type="component" value="Unassembled WGS sequence"/>
</dbReference>
<dbReference type="AlphaFoldDB" id="A0A2S5A0U9"/>